<dbReference type="OrthoDB" id="11970at2"/>
<protein>
    <recommendedName>
        <fullName evidence="1">DUF2357 domain-containing protein</fullName>
    </recommendedName>
</protein>
<dbReference type="RefSeq" id="WP_027445300.1">
    <property type="nucleotide sequence ID" value="NZ_AULJ01000001.1"/>
</dbReference>
<evidence type="ECO:0000313" key="2">
    <source>
        <dbReference type="EMBL" id="KGX91719.1"/>
    </source>
</evidence>
<evidence type="ECO:0000259" key="1">
    <source>
        <dbReference type="Pfam" id="PF09823"/>
    </source>
</evidence>
<dbReference type="AlphaFoldDB" id="A0A0A5GI80"/>
<accession>A0A0A5GI80</accession>
<dbReference type="Pfam" id="PF09823">
    <property type="entry name" value="DUF2357"/>
    <property type="match status" value="1"/>
</dbReference>
<dbReference type="InterPro" id="IPR018633">
    <property type="entry name" value="DUF2357"/>
</dbReference>
<dbReference type="eggNOG" id="COG1700">
    <property type="taxonomic scope" value="Bacteria"/>
</dbReference>
<feature type="domain" description="DUF2357" evidence="1">
    <location>
        <begin position="126"/>
        <end position="379"/>
    </location>
</feature>
<name>A0A0A5GI80_9BACI</name>
<comment type="caution">
    <text evidence="2">The sequence shown here is derived from an EMBL/GenBank/DDBJ whole genome shotgun (WGS) entry which is preliminary data.</text>
</comment>
<organism evidence="2 3">
    <name type="scientific">Pontibacillus marinus BH030004 = DSM 16465</name>
    <dbReference type="NCBI Taxonomy" id="1385511"/>
    <lineage>
        <taxon>Bacteria</taxon>
        <taxon>Bacillati</taxon>
        <taxon>Bacillota</taxon>
        <taxon>Bacilli</taxon>
        <taxon>Bacillales</taxon>
        <taxon>Bacillaceae</taxon>
        <taxon>Pontibacillus</taxon>
    </lineage>
</organism>
<reference evidence="2 3" key="1">
    <citation type="submission" date="2013-08" db="EMBL/GenBank/DDBJ databases">
        <authorList>
            <person name="Huang J."/>
            <person name="Wang G."/>
        </authorList>
    </citation>
    <scope>NUCLEOTIDE SEQUENCE [LARGE SCALE GENOMIC DNA]</scope>
    <source>
        <strain evidence="2 3">BH030004</strain>
    </source>
</reference>
<dbReference type="Proteomes" id="UP000030403">
    <property type="component" value="Unassembled WGS sequence"/>
</dbReference>
<dbReference type="Pfam" id="PF04411">
    <property type="entry name" value="PDDEXK_7"/>
    <property type="match status" value="1"/>
</dbReference>
<dbReference type="InterPro" id="IPR007505">
    <property type="entry name" value="PDDEXK_7"/>
</dbReference>
<evidence type="ECO:0000313" key="3">
    <source>
        <dbReference type="Proteomes" id="UP000030403"/>
    </source>
</evidence>
<dbReference type="STRING" id="1385511.GCA_000425225_00230"/>
<dbReference type="EMBL" id="AVPF01000001">
    <property type="protein sequence ID" value="KGX91719.1"/>
    <property type="molecule type" value="Genomic_DNA"/>
</dbReference>
<gene>
    <name evidence="2" type="ORF">N783_00120</name>
</gene>
<keyword evidence="3" id="KW-1185">Reference proteome</keyword>
<proteinExistence type="predicted"/>
<sequence>MDSRHSGWDNVDRNLVEIDTEKFTLVIKGKPYHHRYESLKQYKHINPEEKMYFVARGESVLTTKVYDVQEEQLMEGESFAPIFFENGVYQIIVSPKNDEKLQFYNEHPSLRKAVTRVQMPSNELLMGNLTFTNEVGYSTFSILEGENELLEVTMEVFPSKLSYKEDYHKLLEEVNQEVYNLAYHFIKKTYVGTKSTLTSESSWSEFYRLFSDYFDQFMRSLSQIESQPHHELKKEYRKVRGDQLRKQDSTGRRHLRKRPHLFHKVDNGIPVNGTPMMPAHGLNVHKQLSYNTLENRFVKWMMQRIIHKLHSLYSLLTDRKHPYQKEFDSEITQQVFKMKSQLEKKLGSTFWRQIGKLDRSVMSLVMQMAPGYREAYQTYLIVSRGLVLHGELSKMSLKDVATLYEYWTFLKLGSILSTKYKSVSQDIIQVNRQGLFVKLKESATAKRVFQHPQTDERITLHFQKLDRPLPTVAQKPDSMLSIEKKGKKHHYHYVFDAKYRIDFAADGSYYKREYGTTGPMEEDINTMHRYRDALVVQSNGPYERYAFGAYVLFPWNEEHEYEAHKFYQSINEVNIGGFPFLPKSTSLVERFIDRLIESTPEQLQEEGMLPRGALEEWTSSLEEKVLVVKVGSEEELEEAIKTKTLQVAQQDLKKDWHQAQYIAIYKPKQVFGKQGGIYQYASVGQVDIKESNGNMIVEFQLDIWKSLKQAVKPVNYGISNSIMTTLSNLKDANELPELFMKTDAHKQMWKMLRRFSKQIKVELDHSQLDGASSIKTMTSKDKQIIFELIGDEVKVNFPEHSEVFSIESFIRQPNTVFRELSKQLG</sequence>